<dbReference type="GO" id="GO:0051287">
    <property type="term" value="F:NAD binding"/>
    <property type="evidence" value="ECO:0007669"/>
    <property type="project" value="InterPro"/>
</dbReference>
<proteinExistence type="inferred from homology"/>
<dbReference type="InterPro" id="IPR036291">
    <property type="entry name" value="NAD(P)-bd_dom_sf"/>
</dbReference>
<comment type="caution">
    <text evidence="5">The sequence shown here is derived from an EMBL/GenBank/DDBJ whole genome shotgun (WGS) entry which is preliminary data.</text>
</comment>
<organism evidence="5 6">
    <name type="scientific">Fusarium fujikuroi</name>
    <name type="common">Bakanae and foot rot disease fungus</name>
    <name type="synonym">Gibberella fujikuroi</name>
    <dbReference type="NCBI Taxonomy" id="5127"/>
    <lineage>
        <taxon>Eukaryota</taxon>
        <taxon>Fungi</taxon>
        <taxon>Dikarya</taxon>
        <taxon>Ascomycota</taxon>
        <taxon>Pezizomycotina</taxon>
        <taxon>Sordariomycetes</taxon>
        <taxon>Hypocreomycetidae</taxon>
        <taxon>Hypocreales</taxon>
        <taxon>Nectriaceae</taxon>
        <taxon>Fusarium</taxon>
        <taxon>Fusarium fujikuroi species complex</taxon>
    </lineage>
</organism>
<dbReference type="InterPro" id="IPR006140">
    <property type="entry name" value="D-isomer_DH_NAD-bd"/>
</dbReference>
<accession>A0A9Q9U7Y2</accession>
<sequence length="364" mass="39549">MSSSAVFFSPAEVIGDQLGAIKASAQDIGPIYLRQITAAILIMSSSHPYYQQKPSSNSSFIMGSIPTNSPMADSATKLELYILSDFHPEAVKYAQNSFDCIPYGDPRTENWHSHATAILIKDCYNTEDDLASAPQLRVIGKQGVGLDKIDAEACKRRNVKVCNTPGVNASAVTEMALCLALTVAREVPQMVIRQRIQGEAIRKETVAGMLLSRKTIGVALQTLPELLEVTDVVTLHVPLTHSTKNMIAAPQLKQMKKTAILINTARGGIVNEEDLADALEKGEIWGASFDCHCQEPPTLAKYERLWKCPRFVGTPHIAAATDETPIPTISVAIDGIFDVDLTRANKKIVAEAEANGTEVRLLSH</sequence>
<evidence type="ECO:0000313" key="5">
    <source>
        <dbReference type="EMBL" id="VTT63587.1"/>
    </source>
</evidence>
<evidence type="ECO:0000313" key="6">
    <source>
        <dbReference type="Proteomes" id="UP000760494"/>
    </source>
</evidence>
<dbReference type="GO" id="GO:0016616">
    <property type="term" value="F:oxidoreductase activity, acting on the CH-OH group of donors, NAD or NADP as acceptor"/>
    <property type="evidence" value="ECO:0007669"/>
    <property type="project" value="InterPro"/>
</dbReference>
<name>A0A9Q9U7Y2_FUSFU</name>
<dbReference type="SUPFAM" id="SSF51735">
    <property type="entry name" value="NAD(P)-binding Rossmann-fold domains"/>
    <property type="match status" value="1"/>
</dbReference>
<dbReference type="AlphaFoldDB" id="A0A9Q9U7Y2"/>
<gene>
    <name evidence="5" type="ORF">C2S_547</name>
</gene>
<dbReference type="EMBL" id="CABFJX010000112">
    <property type="protein sequence ID" value="VTT63587.1"/>
    <property type="molecule type" value="Genomic_DNA"/>
</dbReference>
<feature type="domain" description="D-isomer specific 2-hydroxyacid dehydrogenase NAD-binding" evidence="4">
    <location>
        <begin position="214"/>
        <end position="318"/>
    </location>
</feature>
<evidence type="ECO:0000256" key="1">
    <source>
        <dbReference type="ARBA" id="ARBA00005854"/>
    </source>
</evidence>
<dbReference type="PROSITE" id="PS00671">
    <property type="entry name" value="D_2_HYDROXYACID_DH_3"/>
    <property type="match status" value="1"/>
</dbReference>
<evidence type="ECO:0000256" key="2">
    <source>
        <dbReference type="ARBA" id="ARBA00023002"/>
    </source>
</evidence>
<reference evidence="5" key="1">
    <citation type="submission" date="2019-05" db="EMBL/GenBank/DDBJ databases">
        <authorList>
            <person name="Piombo E."/>
        </authorList>
    </citation>
    <scope>NUCLEOTIDE SEQUENCE</scope>
    <source>
        <strain evidence="5">C2S</strain>
    </source>
</reference>
<evidence type="ECO:0000259" key="4">
    <source>
        <dbReference type="Pfam" id="PF02826"/>
    </source>
</evidence>
<dbReference type="Pfam" id="PF02826">
    <property type="entry name" value="2-Hacid_dh_C"/>
    <property type="match status" value="1"/>
</dbReference>
<dbReference type="Proteomes" id="UP000760494">
    <property type="component" value="Unassembled WGS sequence"/>
</dbReference>
<evidence type="ECO:0000256" key="3">
    <source>
        <dbReference type="ARBA" id="ARBA00023027"/>
    </source>
</evidence>
<comment type="similarity">
    <text evidence="1">Belongs to the D-isomer specific 2-hydroxyacid dehydrogenase family.</text>
</comment>
<dbReference type="PANTHER" id="PTHR43761:SF1">
    <property type="entry name" value="D-ISOMER SPECIFIC 2-HYDROXYACID DEHYDROGENASE CATALYTIC DOMAIN-CONTAINING PROTEIN-RELATED"/>
    <property type="match status" value="1"/>
</dbReference>
<dbReference type="Gene3D" id="3.40.50.720">
    <property type="entry name" value="NAD(P)-binding Rossmann-like Domain"/>
    <property type="match status" value="2"/>
</dbReference>
<dbReference type="InterPro" id="IPR029753">
    <property type="entry name" value="D-isomer_DH_CS"/>
</dbReference>
<protein>
    <recommendedName>
        <fullName evidence="4">D-isomer specific 2-hydroxyacid dehydrogenase NAD-binding domain-containing protein</fullName>
    </recommendedName>
</protein>
<dbReference type="InterPro" id="IPR050418">
    <property type="entry name" value="D-iso_2-hydroxyacid_DH_PdxB"/>
</dbReference>
<dbReference type="SUPFAM" id="SSF52283">
    <property type="entry name" value="Formate/glycerate dehydrogenase catalytic domain-like"/>
    <property type="match status" value="1"/>
</dbReference>
<keyword evidence="2" id="KW-0560">Oxidoreductase</keyword>
<keyword evidence="3" id="KW-0520">NAD</keyword>
<dbReference type="PANTHER" id="PTHR43761">
    <property type="entry name" value="D-ISOMER SPECIFIC 2-HYDROXYACID DEHYDROGENASE FAMILY PROTEIN (AFU_ORTHOLOGUE AFUA_1G13630)"/>
    <property type="match status" value="1"/>
</dbReference>